<dbReference type="GO" id="GO:0046872">
    <property type="term" value="F:metal ion binding"/>
    <property type="evidence" value="ECO:0007669"/>
    <property type="project" value="UniProtKB-KW"/>
</dbReference>
<accession>A0A0N7KYA8</accession>
<feature type="binding site" evidence="6">
    <location>
        <position position="83"/>
    </location>
    <ligand>
        <name>molybdate</name>
        <dbReference type="ChEBI" id="CHEBI:36264"/>
    </ligand>
</feature>
<dbReference type="Pfam" id="PF13531">
    <property type="entry name" value="SBP_bac_11"/>
    <property type="match status" value="1"/>
</dbReference>
<dbReference type="PIRSF" id="PIRSF004846">
    <property type="entry name" value="ModA"/>
    <property type="match status" value="1"/>
</dbReference>
<protein>
    <submittedName>
        <fullName evidence="7">Periplasmic substrate-binding protein, ABC-type molybdate transporter</fullName>
    </submittedName>
</protein>
<dbReference type="InterPro" id="IPR044084">
    <property type="entry name" value="AvModA-like_subst-bd"/>
</dbReference>
<dbReference type="GO" id="GO:0030973">
    <property type="term" value="F:molybdate ion binding"/>
    <property type="evidence" value="ECO:0007669"/>
    <property type="project" value="InterPro"/>
</dbReference>
<evidence type="ECO:0000313" key="7">
    <source>
        <dbReference type="EMBL" id="BAT29201.1"/>
    </source>
</evidence>
<dbReference type="InterPro" id="IPR050682">
    <property type="entry name" value="ModA/WtpA"/>
</dbReference>
<dbReference type="FunFam" id="3.40.190.10:FF:000035">
    <property type="entry name" value="Molybdate ABC transporter substrate-binding protein"/>
    <property type="match status" value="1"/>
</dbReference>
<dbReference type="NCBIfam" id="TIGR01256">
    <property type="entry name" value="modA"/>
    <property type="match status" value="1"/>
</dbReference>
<evidence type="ECO:0000256" key="4">
    <source>
        <dbReference type="ARBA" id="ARBA00022729"/>
    </source>
</evidence>
<dbReference type="PANTHER" id="PTHR30632:SF14">
    <property type="entry name" value="TUNGSTATE_MOLYBDATE_CHROMATE-BINDING PROTEIN MODA"/>
    <property type="match status" value="1"/>
</dbReference>
<keyword evidence="2 6" id="KW-0500">Molybdenum</keyword>
<name>A0A0N7KYA8_9HYPH</name>
<dbReference type="InterPro" id="IPR005950">
    <property type="entry name" value="ModA"/>
</dbReference>
<dbReference type="PANTHER" id="PTHR30632">
    <property type="entry name" value="MOLYBDATE-BINDING PERIPLASMIC PROTEIN"/>
    <property type="match status" value="1"/>
</dbReference>
<dbReference type="CDD" id="cd13539">
    <property type="entry name" value="PBP2_AvModA"/>
    <property type="match status" value="1"/>
</dbReference>
<evidence type="ECO:0000256" key="5">
    <source>
        <dbReference type="ARBA" id="ARBA00062515"/>
    </source>
</evidence>
<evidence type="ECO:0000256" key="6">
    <source>
        <dbReference type="PIRSR" id="PIRSR004846-1"/>
    </source>
</evidence>
<feature type="binding site" evidence="6">
    <location>
        <position position="190"/>
    </location>
    <ligand>
        <name>molybdate</name>
        <dbReference type="ChEBI" id="CHEBI:36264"/>
    </ligand>
</feature>
<organism evidence="7">
    <name type="scientific">Aurantimonas manganoxydans</name>
    <dbReference type="NCBI Taxonomy" id="651183"/>
    <lineage>
        <taxon>Bacteria</taxon>
        <taxon>Pseudomonadati</taxon>
        <taxon>Pseudomonadota</taxon>
        <taxon>Alphaproteobacteria</taxon>
        <taxon>Hyphomicrobiales</taxon>
        <taxon>Aurantimonadaceae</taxon>
        <taxon>Aurantimonas</taxon>
    </lineage>
</organism>
<evidence type="ECO:0000256" key="2">
    <source>
        <dbReference type="ARBA" id="ARBA00022505"/>
    </source>
</evidence>
<evidence type="ECO:0000256" key="3">
    <source>
        <dbReference type="ARBA" id="ARBA00022723"/>
    </source>
</evidence>
<dbReference type="GO" id="GO:1901359">
    <property type="term" value="F:tungstate binding"/>
    <property type="evidence" value="ECO:0007669"/>
    <property type="project" value="UniProtKB-ARBA"/>
</dbReference>
<evidence type="ECO:0000256" key="1">
    <source>
        <dbReference type="ARBA" id="ARBA00009175"/>
    </source>
</evidence>
<keyword evidence="4" id="KW-0732">Signal</keyword>
<comment type="subunit">
    <text evidence="5">The complex is composed of two ATP-binding proteins (ModC), two transmembrane proteins (ModB) and a solute-binding protein (ModA).</text>
</comment>
<dbReference type="AlphaFoldDB" id="A0A0N7KYA8"/>
<dbReference type="EMBL" id="LC066379">
    <property type="protein sequence ID" value="BAT29201.1"/>
    <property type="molecule type" value="Genomic_DNA"/>
</dbReference>
<proteinExistence type="inferred from homology"/>
<keyword evidence="3 6" id="KW-0479">Metal-binding</keyword>
<reference evidence="7" key="1">
    <citation type="journal article" date="2015" name="Proc. Natl. Acad. Sci. U.S.A.">
        <title>Bacterial clade with the ribosomal RNA operon on a small plasmid rather than the chromosome.</title>
        <authorList>
            <person name="Anda M."/>
            <person name="Ohtsubo Y."/>
            <person name="Okubo T."/>
            <person name="Sugawara M."/>
            <person name="Nagata Y."/>
            <person name="Tsuda M."/>
            <person name="Minamisawa K."/>
            <person name="Mitsui H."/>
        </authorList>
    </citation>
    <scope>NUCLEOTIDE SEQUENCE</scope>
    <source>
        <strain evidence="7">DSM 21871</strain>
    </source>
</reference>
<dbReference type="SUPFAM" id="SSF53850">
    <property type="entry name" value="Periplasmic binding protein-like II"/>
    <property type="match status" value="1"/>
</dbReference>
<comment type="similarity">
    <text evidence="1">Belongs to the bacterial solute-binding protein ModA family.</text>
</comment>
<dbReference type="Gene3D" id="3.40.190.10">
    <property type="entry name" value="Periplasmic binding protein-like II"/>
    <property type="match status" value="2"/>
</dbReference>
<sequence length="272" mass="27870">MPRHGSFGLTDAPRAGGATRRIASRWLAQSAVLLTALTIAVSPSLAASTRVAVAANFTEAAQEIAAAFTAATGDTAELSFGSTGTLYTQISQGAPYEVFLAADAERPAKAIAEGLAVAGSRFTYATGRLVLYSAEPSRVTGKATLTEGAFDRLAIANPATAPYGAAAVAVLQALGLYEAVRPKLVQGTSIAQAYQFVATGNAELGLVALSQVAGKPGGSHWTVPAELHAPIDQDAVLLEAGRNSAAAKAFLDFLKSQEAAAIIRRYGYETGA</sequence>
<dbReference type="GO" id="GO:0015689">
    <property type="term" value="P:molybdate ion transport"/>
    <property type="evidence" value="ECO:0007669"/>
    <property type="project" value="InterPro"/>
</dbReference>